<evidence type="ECO:0000313" key="3">
    <source>
        <dbReference type="Proteomes" id="UP000801492"/>
    </source>
</evidence>
<keyword evidence="3" id="KW-1185">Reference proteome</keyword>
<organism evidence="2 3">
    <name type="scientific">Ignelater luminosus</name>
    <name type="common">Cucubano</name>
    <name type="synonym">Pyrophorus luminosus</name>
    <dbReference type="NCBI Taxonomy" id="2038154"/>
    <lineage>
        <taxon>Eukaryota</taxon>
        <taxon>Metazoa</taxon>
        <taxon>Ecdysozoa</taxon>
        <taxon>Arthropoda</taxon>
        <taxon>Hexapoda</taxon>
        <taxon>Insecta</taxon>
        <taxon>Pterygota</taxon>
        <taxon>Neoptera</taxon>
        <taxon>Endopterygota</taxon>
        <taxon>Coleoptera</taxon>
        <taxon>Polyphaga</taxon>
        <taxon>Elateriformia</taxon>
        <taxon>Elateroidea</taxon>
        <taxon>Elateridae</taxon>
        <taxon>Agrypninae</taxon>
        <taxon>Pyrophorini</taxon>
        <taxon>Ignelater</taxon>
    </lineage>
</organism>
<feature type="compositionally biased region" description="Polar residues" evidence="1">
    <location>
        <begin position="70"/>
        <end position="89"/>
    </location>
</feature>
<name>A0A8K0GEU2_IGNLU</name>
<evidence type="ECO:0000313" key="2">
    <source>
        <dbReference type="EMBL" id="KAF2897059.1"/>
    </source>
</evidence>
<proteinExistence type="predicted"/>
<accession>A0A8K0GEU2</accession>
<feature type="region of interest" description="Disordered" evidence="1">
    <location>
        <begin position="65"/>
        <end position="89"/>
    </location>
</feature>
<evidence type="ECO:0000256" key="1">
    <source>
        <dbReference type="SAM" id="MobiDB-lite"/>
    </source>
</evidence>
<dbReference type="AlphaFoldDB" id="A0A8K0GEU2"/>
<reference evidence="2" key="1">
    <citation type="submission" date="2019-08" db="EMBL/GenBank/DDBJ databases">
        <title>The genome of the North American firefly Photinus pyralis.</title>
        <authorList>
            <consortium name="Photinus pyralis genome working group"/>
            <person name="Fallon T.R."/>
            <person name="Sander Lower S.E."/>
            <person name="Weng J.-K."/>
        </authorList>
    </citation>
    <scope>NUCLEOTIDE SEQUENCE</scope>
    <source>
        <strain evidence="2">TRF0915ILg1</strain>
        <tissue evidence="2">Whole body</tissue>
    </source>
</reference>
<protein>
    <submittedName>
        <fullName evidence="2">Uncharacterized protein</fullName>
    </submittedName>
</protein>
<dbReference type="OrthoDB" id="6783309at2759"/>
<comment type="caution">
    <text evidence="2">The sequence shown here is derived from an EMBL/GenBank/DDBJ whole genome shotgun (WGS) entry which is preliminary data.</text>
</comment>
<dbReference type="EMBL" id="VTPC01004495">
    <property type="protein sequence ID" value="KAF2897059.1"/>
    <property type="molecule type" value="Genomic_DNA"/>
</dbReference>
<sequence>MDEWMASNTRKPFDIFHIASLVGKVYENSFSMNNILSEFIKTGIYPMNQEIFEDNEFLSSFVTAREEAETSNTGGNQNTPTSSKSSGNNIVTLDEVRPLPKAPSHKIGGQGQGRKLGKIRILTITPGKSKLIEDKQTDCPILTHALKNSTGATRKRFFKWNSW</sequence>
<gene>
    <name evidence="2" type="ORF">ILUMI_09111</name>
</gene>
<dbReference type="Proteomes" id="UP000801492">
    <property type="component" value="Unassembled WGS sequence"/>
</dbReference>